<sequence length="153" mass="17934">MRLYEIYLVHEHVANDYFGKDEKLFQLFVEMKTTQDMDLKEIINKQIKYVTQTIPALTVFHCVERKARFTQNKYLHKAWQDLRISDGKGFVNLRCLSGHLIVEATGSLNQEAWVFEVLRTLDDYFLAVDCQNYNSGWLKPPKTVALIKTKSEV</sequence>
<organism evidence="1 2">
    <name type="scientific">Pullulanibacillus camelliae</name>
    <dbReference type="NCBI Taxonomy" id="1707096"/>
    <lineage>
        <taxon>Bacteria</taxon>
        <taxon>Bacillati</taxon>
        <taxon>Bacillota</taxon>
        <taxon>Bacilli</taxon>
        <taxon>Bacillales</taxon>
        <taxon>Sporolactobacillaceae</taxon>
        <taxon>Pullulanibacillus</taxon>
    </lineage>
</organism>
<dbReference type="Pfam" id="PF10747">
    <property type="entry name" value="SirA"/>
    <property type="match status" value="1"/>
</dbReference>
<evidence type="ECO:0008006" key="3">
    <source>
        <dbReference type="Google" id="ProtNLM"/>
    </source>
</evidence>
<name>A0A8J2YMF9_9BACL</name>
<dbReference type="RefSeq" id="WP_188697287.1">
    <property type="nucleotide sequence ID" value="NZ_BMIR01000021.1"/>
</dbReference>
<proteinExistence type="predicted"/>
<evidence type="ECO:0000313" key="1">
    <source>
        <dbReference type="EMBL" id="GGE52541.1"/>
    </source>
</evidence>
<comment type="caution">
    <text evidence="1">The sequence shown here is derived from an EMBL/GenBank/DDBJ whole genome shotgun (WGS) entry which is preliminary data.</text>
</comment>
<reference evidence="1" key="1">
    <citation type="journal article" date="2014" name="Int. J. Syst. Evol. Microbiol.">
        <title>Complete genome sequence of Corynebacterium casei LMG S-19264T (=DSM 44701T), isolated from a smear-ripened cheese.</title>
        <authorList>
            <consortium name="US DOE Joint Genome Institute (JGI-PGF)"/>
            <person name="Walter F."/>
            <person name="Albersmeier A."/>
            <person name="Kalinowski J."/>
            <person name="Ruckert C."/>
        </authorList>
    </citation>
    <scope>NUCLEOTIDE SEQUENCE</scope>
    <source>
        <strain evidence="1">CGMCC 1.15371</strain>
    </source>
</reference>
<evidence type="ECO:0000313" key="2">
    <source>
        <dbReference type="Proteomes" id="UP000628775"/>
    </source>
</evidence>
<gene>
    <name evidence="1" type="ORF">GCM10011391_34250</name>
</gene>
<dbReference type="Proteomes" id="UP000628775">
    <property type="component" value="Unassembled WGS sequence"/>
</dbReference>
<dbReference type="EMBL" id="BMIR01000021">
    <property type="protein sequence ID" value="GGE52541.1"/>
    <property type="molecule type" value="Genomic_DNA"/>
</dbReference>
<dbReference type="InterPro" id="IPR019683">
    <property type="entry name" value="SirA"/>
</dbReference>
<dbReference type="Gene3D" id="3.30.310.250">
    <property type="entry name" value="Sporulation inhibitor of replication protein SirA"/>
    <property type="match status" value="1"/>
</dbReference>
<keyword evidence="2" id="KW-1185">Reference proteome</keyword>
<protein>
    <recommendedName>
        <fullName evidence="3">Sporulation inhibitor of replication protein SirA</fullName>
    </recommendedName>
</protein>
<dbReference type="InterPro" id="IPR038449">
    <property type="entry name" value="SirA_sf"/>
</dbReference>
<accession>A0A8J2YMF9</accession>
<dbReference type="AlphaFoldDB" id="A0A8J2YMF9"/>
<reference evidence="1" key="2">
    <citation type="submission" date="2020-09" db="EMBL/GenBank/DDBJ databases">
        <authorList>
            <person name="Sun Q."/>
            <person name="Zhou Y."/>
        </authorList>
    </citation>
    <scope>NUCLEOTIDE SEQUENCE</scope>
    <source>
        <strain evidence="1">CGMCC 1.15371</strain>
    </source>
</reference>